<organism evidence="2 3">
    <name type="scientific">Bacillus sonorensis</name>
    <dbReference type="NCBI Taxonomy" id="119858"/>
    <lineage>
        <taxon>Bacteria</taxon>
        <taxon>Bacillati</taxon>
        <taxon>Bacillota</taxon>
        <taxon>Bacilli</taxon>
        <taxon>Bacillales</taxon>
        <taxon>Bacillaceae</taxon>
        <taxon>Bacillus</taxon>
    </lineage>
</organism>
<gene>
    <name evidence="2" type="ORF">S101395_03484</name>
</gene>
<keyword evidence="1" id="KW-0812">Transmembrane</keyword>
<evidence type="ECO:0008006" key="4">
    <source>
        <dbReference type="Google" id="ProtNLM"/>
    </source>
</evidence>
<sequence>MIHVLSNGFYRFCDWVMRLALLNLLWIGFSAAGLVIFGLAPATCAMFAVTRQWAMGKTDIPVFQTFFSEFKKQWGRSVILGLVLSLIALLLYVDFSIAAVYFRDQPAVLSLFISLL</sequence>
<keyword evidence="3" id="KW-1185">Reference proteome</keyword>
<dbReference type="Proteomes" id="UP000196877">
    <property type="component" value="Chromosome"/>
</dbReference>
<evidence type="ECO:0000256" key="1">
    <source>
        <dbReference type="SAM" id="Phobius"/>
    </source>
</evidence>
<proteinExistence type="predicted"/>
<evidence type="ECO:0000313" key="3">
    <source>
        <dbReference type="Proteomes" id="UP000196877"/>
    </source>
</evidence>
<name>A0ABM6LL74_9BACI</name>
<keyword evidence="1" id="KW-0472">Membrane</keyword>
<dbReference type="EMBL" id="CP021920">
    <property type="protein sequence ID" value="ASB89991.1"/>
    <property type="molecule type" value="Genomic_DNA"/>
</dbReference>
<accession>A0ABM6LL74</accession>
<reference evidence="2 3" key="1">
    <citation type="submission" date="2017-06" db="EMBL/GenBank/DDBJ databases">
        <title>Genome sequence of Bacillus sonorensis strain SRCM101395.</title>
        <authorList>
            <person name="Cho S.H."/>
        </authorList>
    </citation>
    <scope>NUCLEOTIDE SEQUENCE [LARGE SCALE GENOMIC DNA]</scope>
    <source>
        <strain evidence="2 3">SRCM101395</strain>
    </source>
</reference>
<protein>
    <recommendedName>
        <fullName evidence="4">DUF624 domain-containing protein</fullName>
    </recommendedName>
</protein>
<feature type="transmembrane region" description="Helical" evidence="1">
    <location>
        <begin position="78"/>
        <end position="102"/>
    </location>
</feature>
<evidence type="ECO:0000313" key="2">
    <source>
        <dbReference type="EMBL" id="ASB89991.1"/>
    </source>
</evidence>
<feature type="transmembrane region" description="Helical" evidence="1">
    <location>
        <begin position="24"/>
        <end position="49"/>
    </location>
</feature>
<dbReference type="InterPro" id="IPR006938">
    <property type="entry name" value="DUF624"/>
</dbReference>
<dbReference type="Pfam" id="PF04854">
    <property type="entry name" value="DUF624"/>
    <property type="match status" value="1"/>
</dbReference>
<keyword evidence="1" id="KW-1133">Transmembrane helix</keyword>